<comment type="caution">
    <text evidence="3">The sequence shown here is derived from an EMBL/GenBank/DDBJ whole genome shotgun (WGS) entry which is preliminary data.</text>
</comment>
<evidence type="ECO:0000256" key="2">
    <source>
        <dbReference type="SAM" id="MobiDB-lite"/>
    </source>
</evidence>
<evidence type="ECO:0000256" key="1">
    <source>
        <dbReference type="SAM" id="Coils"/>
    </source>
</evidence>
<keyword evidence="1" id="KW-0175">Coiled coil</keyword>
<protein>
    <submittedName>
        <fullName evidence="3">Uncharacterized protein</fullName>
    </submittedName>
</protein>
<evidence type="ECO:0000313" key="3">
    <source>
        <dbReference type="EMBL" id="KGM13568.1"/>
    </source>
</evidence>
<dbReference type="EMBL" id="AXCZ01000035">
    <property type="protein sequence ID" value="KGM13568.1"/>
    <property type="molecule type" value="Genomic_DNA"/>
</dbReference>
<dbReference type="Proteomes" id="UP000054314">
    <property type="component" value="Unassembled WGS sequence"/>
</dbReference>
<feature type="coiled-coil region" evidence="1">
    <location>
        <begin position="44"/>
        <end position="71"/>
    </location>
</feature>
<feature type="region of interest" description="Disordered" evidence="2">
    <location>
        <begin position="1"/>
        <end position="40"/>
    </location>
</feature>
<dbReference type="AlphaFoldDB" id="A0A0A0BYT7"/>
<proteinExistence type="predicted"/>
<name>A0A0A0BYT7_9CELL</name>
<keyword evidence="4" id="KW-1185">Reference proteome</keyword>
<gene>
    <name evidence="3" type="ORF">N869_13000</name>
</gene>
<accession>A0A0A0BYT7</accession>
<reference evidence="3 4" key="1">
    <citation type="submission" date="2013-08" db="EMBL/GenBank/DDBJ databases">
        <title>Genome sequencing of Cellulomonas bogoriensis 69B4.</title>
        <authorList>
            <person name="Chen F."/>
            <person name="Li Y."/>
            <person name="Wang G."/>
        </authorList>
    </citation>
    <scope>NUCLEOTIDE SEQUENCE [LARGE SCALE GENOMIC DNA]</scope>
    <source>
        <strain evidence="3 4">69B4</strain>
    </source>
</reference>
<sequence length="165" mass="17418">MILGAGMGAGVDTASSTDNRDVAAEQGPSAEETAEQDDRIRAAEQDAAAAIAAAEESLADLEVRETELDEREAAIAAREEAVTATEERAAATQIDIGTWTVGVDVEPGSYRTVDAVTSTCYWGIYRTGTNKADIVDNDVVQGGYPSVTLREGQDFENGCGVWVKQ</sequence>
<organism evidence="3 4">
    <name type="scientific">Cellulomonas bogoriensis 69B4 = DSM 16987</name>
    <dbReference type="NCBI Taxonomy" id="1386082"/>
    <lineage>
        <taxon>Bacteria</taxon>
        <taxon>Bacillati</taxon>
        <taxon>Actinomycetota</taxon>
        <taxon>Actinomycetes</taxon>
        <taxon>Micrococcales</taxon>
        <taxon>Cellulomonadaceae</taxon>
        <taxon>Cellulomonas</taxon>
    </lineage>
</organism>
<evidence type="ECO:0000313" key="4">
    <source>
        <dbReference type="Proteomes" id="UP000054314"/>
    </source>
</evidence>